<feature type="transmembrane region" description="Helical" evidence="5">
    <location>
        <begin position="303"/>
        <end position="322"/>
    </location>
</feature>
<evidence type="ECO:0000256" key="2">
    <source>
        <dbReference type="ARBA" id="ARBA00022692"/>
    </source>
</evidence>
<feature type="transmembrane region" description="Helical" evidence="5">
    <location>
        <begin position="248"/>
        <end position="267"/>
    </location>
</feature>
<proteinExistence type="predicted"/>
<dbReference type="GO" id="GO:0016020">
    <property type="term" value="C:membrane"/>
    <property type="evidence" value="ECO:0007669"/>
    <property type="project" value="InterPro"/>
</dbReference>
<evidence type="ECO:0000256" key="5">
    <source>
        <dbReference type="SAM" id="Phobius"/>
    </source>
</evidence>
<sequence length="953" mass="106879">MRPRSFSKRFVVTYNTSQTEGGCEIGLVSRRTGTTAAVILIVTFLFVALAGASFLNVYLNILEFGDLFILPFYFSIIGGSILSFIALFRLDFSSRKSVTIWALRTLLVMLRGGFSPRILDFERFRLSLQTFTAWQVTKLLLGIFLFSNSIFGMSFLASLNGWDSGLNALPNILSLPFTPLSPGDTSGADAVLKAAPALILLLPPIFSALGVRLLLLVGLTNIVKVFTKALVSFGETGTITVKVSTLEFLASLGLAWTGFNLFFSTYIDYNTKVLIIACFVAAAILALYGYFDLRGVRFLNSIYLRAGLLVILALATASAVTVQNTIADAQKLEYKGPYVTQEIYVNRYLADLNIKVLQYNFSKMEVKASDVSSLLKSNKEILSRTRLWDWDAAFAKLRPEIGLIPYIDFEDSDILRFNGSLYWSASMKPVLPPTVTQADLWYNEHLVYTHIPQGFLMLDAHQGEVVDSSRFFSERRIYYGEGGPRSLFSATWAAVVEGKLTPDEIGGTVYSGKGGVKISPPLSWMYDVTFFLSYPDRTITLLRYRDVHERIQLLFPYFSYVFGQEYVDMFPVTDGVKTYWMMPLIVSLPTDKTPWSRGNNLVRFMGVALVDVYDGSVTLISVGKDFFTELFKRVYSEYVSTEIPRWLANQIRYPAELFKYQVQQFSRYHVQDPATFIQGRMFYEIPKGTDVYYVIARLPNLNDIEFIGILSLELQGARGLNLAGYAVVRNDYPHTGEMYFYKVPLESPTKLLGPSAALQALQRDPDFRTLSTLLASPRIGETIFYEVGDHPIYIIPVYTAREGEGVVTQIGTIAVVGAAFTGQYFVGLGNTVEKAFENYLLKVAGESAPPPTPVLTRQERVKKLKTLIAELGVDAEEAEKINANIVYKHSSLNYTTEQDFEKVKQMFQMLVESWKSYNAIMVHWVSGDSLYLGAIYQQAGVTVLRYVEVVVKG</sequence>
<keyword evidence="3 5" id="KW-1133">Transmembrane helix</keyword>
<protein>
    <submittedName>
        <fullName evidence="6">Uncharacterized protein</fullName>
    </submittedName>
</protein>
<feature type="transmembrane region" description="Helical" evidence="5">
    <location>
        <begin position="205"/>
        <end position="227"/>
    </location>
</feature>
<keyword evidence="1" id="KW-1003">Cell membrane</keyword>
<evidence type="ECO:0000256" key="1">
    <source>
        <dbReference type="ARBA" id="ARBA00022475"/>
    </source>
</evidence>
<feature type="transmembrane region" description="Helical" evidence="5">
    <location>
        <begin position="139"/>
        <end position="159"/>
    </location>
</feature>
<feature type="transmembrane region" description="Helical" evidence="5">
    <location>
        <begin position="37"/>
        <end position="61"/>
    </location>
</feature>
<comment type="caution">
    <text evidence="6">The sequence shown here is derived from an EMBL/GenBank/DDBJ whole genome shotgun (WGS) entry which is preliminary data.</text>
</comment>
<evidence type="ECO:0000313" key="6">
    <source>
        <dbReference type="EMBL" id="HHK68098.1"/>
    </source>
</evidence>
<evidence type="ECO:0000256" key="4">
    <source>
        <dbReference type="ARBA" id="ARBA00023136"/>
    </source>
</evidence>
<accession>A0A7C5L983</accession>
<name>A0A7C5L983_CALS0</name>
<keyword evidence="2 5" id="KW-0812">Transmembrane</keyword>
<dbReference type="AlphaFoldDB" id="A0A7C5L983"/>
<dbReference type="EMBL" id="DRWN01000024">
    <property type="protein sequence ID" value="HHK68098.1"/>
    <property type="molecule type" value="Genomic_DNA"/>
</dbReference>
<dbReference type="InterPro" id="IPR005372">
    <property type="entry name" value="UPF0182"/>
</dbReference>
<keyword evidence="4 5" id="KW-0472">Membrane</keyword>
<feature type="transmembrane region" description="Helical" evidence="5">
    <location>
        <begin position="67"/>
        <end position="88"/>
    </location>
</feature>
<reference evidence="6" key="1">
    <citation type="journal article" date="2020" name="mSystems">
        <title>Genome- and Community-Level Interaction Insights into Carbon Utilization and Element Cycling Functions of Hydrothermarchaeota in Hydrothermal Sediment.</title>
        <authorList>
            <person name="Zhou Z."/>
            <person name="Liu Y."/>
            <person name="Xu W."/>
            <person name="Pan J."/>
            <person name="Luo Z.H."/>
            <person name="Li M."/>
        </authorList>
    </citation>
    <scope>NUCLEOTIDE SEQUENCE [LARGE SCALE GENOMIC DNA]</scope>
    <source>
        <strain evidence="6">SpSt-1056</strain>
    </source>
</reference>
<dbReference type="PANTHER" id="PTHR39344">
    <property type="entry name" value="UPF0182 PROTEIN SLL1060"/>
    <property type="match status" value="1"/>
</dbReference>
<gene>
    <name evidence="6" type="ORF">ENM11_02940</name>
</gene>
<dbReference type="GO" id="GO:0005576">
    <property type="term" value="C:extracellular region"/>
    <property type="evidence" value="ECO:0007669"/>
    <property type="project" value="TreeGrafter"/>
</dbReference>
<dbReference type="PANTHER" id="PTHR39344:SF1">
    <property type="entry name" value="UPF0182 PROTEIN SLL1060"/>
    <property type="match status" value="1"/>
</dbReference>
<organism evidence="6">
    <name type="scientific">Caldiarchaeum subterraneum</name>
    <dbReference type="NCBI Taxonomy" id="311458"/>
    <lineage>
        <taxon>Archaea</taxon>
        <taxon>Nitrososphaerota</taxon>
        <taxon>Candidatus Caldarchaeales</taxon>
        <taxon>Candidatus Caldarchaeaceae</taxon>
        <taxon>Candidatus Caldarchaeum</taxon>
    </lineage>
</organism>
<evidence type="ECO:0000256" key="3">
    <source>
        <dbReference type="ARBA" id="ARBA00022989"/>
    </source>
</evidence>
<feature type="transmembrane region" description="Helical" evidence="5">
    <location>
        <begin position="273"/>
        <end position="291"/>
    </location>
</feature>
<dbReference type="Pfam" id="PF03699">
    <property type="entry name" value="UPF0182"/>
    <property type="match status" value="1"/>
</dbReference>